<proteinExistence type="predicted"/>
<reference evidence="6" key="1">
    <citation type="submission" date="2016-01" db="EMBL/GenBank/DDBJ databases">
        <authorList>
            <person name="Peeters C."/>
        </authorList>
    </citation>
    <scope>NUCLEOTIDE SEQUENCE [LARGE SCALE GENOMIC DNA]</scope>
    <source>
        <strain evidence="6">LMG 29318</strain>
    </source>
</reference>
<gene>
    <name evidence="6" type="ORF">AWB75_01507</name>
</gene>
<evidence type="ECO:0000313" key="7">
    <source>
        <dbReference type="Proteomes" id="UP000054870"/>
    </source>
</evidence>
<name>A0A158A017_9BURK</name>
<dbReference type="PROSITE" id="PS50975">
    <property type="entry name" value="ATP_GRASP"/>
    <property type="match status" value="1"/>
</dbReference>
<evidence type="ECO:0000313" key="6">
    <source>
        <dbReference type="EMBL" id="SAK51090.1"/>
    </source>
</evidence>
<evidence type="ECO:0000256" key="4">
    <source>
        <dbReference type="PROSITE-ProRule" id="PRU00409"/>
    </source>
</evidence>
<dbReference type="Gene3D" id="3.30.470.20">
    <property type="entry name" value="ATP-grasp fold, B domain"/>
    <property type="match status" value="1"/>
</dbReference>
<dbReference type="OrthoDB" id="9803907at2"/>
<dbReference type="Proteomes" id="UP000054870">
    <property type="component" value="Unassembled WGS sequence"/>
</dbReference>
<evidence type="ECO:0000259" key="5">
    <source>
        <dbReference type="PROSITE" id="PS50975"/>
    </source>
</evidence>
<organism evidence="6 7">
    <name type="scientific">Caballeronia catudaia</name>
    <dbReference type="NCBI Taxonomy" id="1777136"/>
    <lineage>
        <taxon>Bacteria</taxon>
        <taxon>Pseudomonadati</taxon>
        <taxon>Pseudomonadota</taxon>
        <taxon>Betaproteobacteria</taxon>
        <taxon>Burkholderiales</taxon>
        <taxon>Burkholderiaceae</taxon>
        <taxon>Caballeronia</taxon>
    </lineage>
</organism>
<dbReference type="InterPro" id="IPR052032">
    <property type="entry name" value="ATP-dep_AA_Ligase"/>
</dbReference>
<evidence type="ECO:0000256" key="2">
    <source>
        <dbReference type="ARBA" id="ARBA00022741"/>
    </source>
</evidence>
<accession>A0A158A017</accession>
<dbReference type="InterPro" id="IPR011761">
    <property type="entry name" value="ATP-grasp"/>
</dbReference>
<keyword evidence="1 6" id="KW-0436">Ligase</keyword>
<keyword evidence="3 4" id="KW-0067">ATP-binding</keyword>
<evidence type="ECO:0000256" key="3">
    <source>
        <dbReference type="ARBA" id="ARBA00022840"/>
    </source>
</evidence>
<dbReference type="AlphaFoldDB" id="A0A158A017"/>
<dbReference type="GO" id="GO:0016874">
    <property type="term" value="F:ligase activity"/>
    <property type="evidence" value="ECO:0007669"/>
    <property type="project" value="UniProtKB-KW"/>
</dbReference>
<dbReference type="PANTHER" id="PTHR43585">
    <property type="entry name" value="FUMIPYRROLE BIOSYNTHESIS PROTEIN C"/>
    <property type="match status" value="1"/>
</dbReference>
<dbReference type="EMBL" id="FCOF02000005">
    <property type="protein sequence ID" value="SAK51090.1"/>
    <property type="molecule type" value="Genomic_DNA"/>
</dbReference>
<dbReference type="RefSeq" id="WP_061123459.1">
    <property type="nucleotide sequence ID" value="NZ_FCOF02000005.1"/>
</dbReference>
<protein>
    <submittedName>
        <fullName evidence="6">Carboxylate--amine ligase</fullName>
    </submittedName>
</protein>
<dbReference type="GO" id="GO:0046872">
    <property type="term" value="F:metal ion binding"/>
    <property type="evidence" value="ECO:0007669"/>
    <property type="project" value="InterPro"/>
</dbReference>
<dbReference type="Pfam" id="PF13535">
    <property type="entry name" value="ATP-grasp_4"/>
    <property type="match status" value="1"/>
</dbReference>
<keyword evidence="7" id="KW-1185">Reference proteome</keyword>
<dbReference type="GO" id="GO:0005524">
    <property type="term" value="F:ATP binding"/>
    <property type="evidence" value="ECO:0007669"/>
    <property type="project" value="UniProtKB-UniRule"/>
</dbReference>
<comment type="caution">
    <text evidence="6">The sequence shown here is derived from an EMBL/GenBank/DDBJ whole genome shotgun (WGS) entry which is preliminary data.</text>
</comment>
<dbReference type="PANTHER" id="PTHR43585:SF2">
    <property type="entry name" value="ATP-GRASP ENZYME FSQD"/>
    <property type="match status" value="1"/>
</dbReference>
<sequence>MHILLVNPLSSAKYLSAALKALKISATAIFTRGEQGYDAYTKPDPEHFDRQIFCRPDAAAIVALLGDDEFDFVLNGSESTVRLTDELASLLTPGRGNDVSSSCSRSDKARVQRRLETAGLRFIRQALAMPDERSVRTAHEQAGFGYPFFLKPLKGVGSKGASAISSSEALGAYFSGARLDALRQDLTVFCEGDPLDRFIVSELIEGDEYFVDSFSLEGKHYISSIQRYRKANVAGMPLYRYFEVVQEPAVHDRIRRYLTDCLNALGYRNGFAHSELFLDADGPVLIELNPRIGGLRGATNLNAQCCELPTQPELLAAALAGEPLRNRFEARDERRYARALTLFGSNHTPFPDLRESLRGYTSVSRIDPLCRPGHIRAHEPASLSDVMAIVICAGHDASIIEQDSAAILERDERGW</sequence>
<feature type="domain" description="ATP-grasp" evidence="5">
    <location>
        <begin position="112"/>
        <end position="319"/>
    </location>
</feature>
<evidence type="ECO:0000256" key="1">
    <source>
        <dbReference type="ARBA" id="ARBA00022598"/>
    </source>
</evidence>
<dbReference type="SUPFAM" id="SSF56059">
    <property type="entry name" value="Glutathione synthetase ATP-binding domain-like"/>
    <property type="match status" value="1"/>
</dbReference>
<keyword evidence="2 4" id="KW-0547">Nucleotide-binding</keyword>